<dbReference type="STRING" id="391625.PPSIR1_32592"/>
<comment type="caution">
    <text evidence="2">The sequence shown here is derived from an EMBL/GenBank/DDBJ whole genome shotgun (WGS) entry which is preliminary data.</text>
</comment>
<dbReference type="OrthoDB" id="5518831at2"/>
<dbReference type="AlphaFoldDB" id="A6G5Q4"/>
<organism evidence="2 3">
    <name type="scientific">Plesiocystis pacifica SIR-1</name>
    <dbReference type="NCBI Taxonomy" id="391625"/>
    <lineage>
        <taxon>Bacteria</taxon>
        <taxon>Pseudomonadati</taxon>
        <taxon>Myxococcota</taxon>
        <taxon>Polyangia</taxon>
        <taxon>Nannocystales</taxon>
        <taxon>Nannocystaceae</taxon>
        <taxon>Plesiocystis</taxon>
    </lineage>
</organism>
<evidence type="ECO:0000256" key="1">
    <source>
        <dbReference type="SAM" id="MobiDB-lite"/>
    </source>
</evidence>
<dbReference type="RefSeq" id="WP_006972053.1">
    <property type="nucleotide sequence ID" value="NZ_ABCS01000026.1"/>
</dbReference>
<dbReference type="EMBL" id="ABCS01000026">
    <property type="protein sequence ID" value="EDM78835.1"/>
    <property type="molecule type" value="Genomic_DNA"/>
</dbReference>
<feature type="region of interest" description="Disordered" evidence="1">
    <location>
        <begin position="46"/>
        <end position="75"/>
    </location>
</feature>
<dbReference type="PROSITE" id="PS51257">
    <property type="entry name" value="PROKAR_LIPOPROTEIN"/>
    <property type="match status" value="1"/>
</dbReference>
<feature type="region of interest" description="Disordered" evidence="1">
    <location>
        <begin position="124"/>
        <end position="189"/>
    </location>
</feature>
<gene>
    <name evidence="2" type="ORF">PPSIR1_32592</name>
</gene>
<feature type="compositionally biased region" description="Acidic residues" evidence="1">
    <location>
        <begin position="131"/>
        <end position="158"/>
    </location>
</feature>
<dbReference type="Proteomes" id="UP000005801">
    <property type="component" value="Unassembled WGS sequence"/>
</dbReference>
<name>A6G5Q4_9BACT</name>
<evidence type="ECO:0000313" key="2">
    <source>
        <dbReference type="EMBL" id="EDM78835.1"/>
    </source>
</evidence>
<proteinExistence type="predicted"/>
<evidence type="ECO:0000313" key="3">
    <source>
        <dbReference type="Proteomes" id="UP000005801"/>
    </source>
</evidence>
<keyword evidence="3" id="KW-1185">Reference proteome</keyword>
<accession>A6G5Q4</accession>
<protein>
    <submittedName>
        <fullName evidence="2">Uncharacterized protein</fullName>
    </submittedName>
</protein>
<reference evidence="2 3" key="1">
    <citation type="submission" date="2007-06" db="EMBL/GenBank/DDBJ databases">
        <authorList>
            <person name="Shimkets L."/>
            <person name="Ferriera S."/>
            <person name="Johnson J."/>
            <person name="Kravitz S."/>
            <person name="Beeson K."/>
            <person name="Sutton G."/>
            <person name="Rogers Y.-H."/>
            <person name="Friedman R."/>
            <person name="Frazier M."/>
            <person name="Venter J.C."/>
        </authorList>
    </citation>
    <scope>NUCLEOTIDE SEQUENCE [LARGE SCALE GENOMIC DNA]</scope>
    <source>
        <strain evidence="2 3">SIR-1</strain>
    </source>
</reference>
<sequence>MTGRLDLPNLALLGALLGTLSACPHEKIPPDCEHDELERCVWEGAQTKARDPKGTPGAGKGEGDPDAPTDADAPKGNWVQLDRTLADIVEVMGPGLEWPLVDSRARALCKPADAQGEALVDDPFASAGADAGEDPDPVAGEDPDPFAGEDPDPFAGEDPDTKPKPSEPRSCPTPDAPRGPAGASTGAEAWACRPTDEVTINERALALEAGGGVVALTAAEVGGDESSSILDFALARFDEWCEDRSFIALDGKVHQEFHRCALPEGPYLVVGRFPCDLEADRWQVSIAVMDEG</sequence>